<dbReference type="PANTHER" id="PTHR36118">
    <property type="entry name" value="ION-TRANSLOCATING OXIDOREDUCTASE COMPLEX SUBUNIT G"/>
    <property type="match status" value="1"/>
</dbReference>
<gene>
    <name evidence="6" type="primary">rnfG</name>
    <name evidence="8" type="ORF">KQI42_18680</name>
</gene>
<evidence type="ECO:0000313" key="9">
    <source>
        <dbReference type="Proteomes" id="UP000749471"/>
    </source>
</evidence>
<proteinExistence type="inferred from homology"/>
<keyword evidence="6" id="KW-1133">Transmembrane helix</keyword>
<keyword evidence="6" id="KW-1278">Translocase</keyword>
<accession>A0ABS6EAT1</accession>
<keyword evidence="3 6" id="KW-0285">Flavoprotein</keyword>
<organism evidence="8 9">
    <name type="scientific">Tissierella simiarum</name>
    <dbReference type="NCBI Taxonomy" id="2841534"/>
    <lineage>
        <taxon>Bacteria</taxon>
        <taxon>Bacillati</taxon>
        <taxon>Bacillota</taxon>
        <taxon>Tissierellia</taxon>
        <taxon>Tissierellales</taxon>
        <taxon>Tissierellaceae</taxon>
        <taxon>Tissierella</taxon>
    </lineage>
</organism>
<dbReference type="InterPro" id="IPR007329">
    <property type="entry name" value="FMN-bd"/>
</dbReference>
<evidence type="ECO:0000256" key="6">
    <source>
        <dbReference type="HAMAP-Rule" id="MF_00479"/>
    </source>
</evidence>
<evidence type="ECO:0000313" key="8">
    <source>
        <dbReference type="EMBL" id="MBU5440038.1"/>
    </source>
</evidence>
<dbReference type="PIRSF" id="PIRSF006091">
    <property type="entry name" value="E_trnsport_RnfG"/>
    <property type="match status" value="1"/>
</dbReference>
<dbReference type="NCBIfam" id="TIGR01947">
    <property type="entry name" value="rnfG"/>
    <property type="match status" value="1"/>
</dbReference>
<sequence>MNETLKLGLILLLITVISAGVLAVSNNITAERIAEADKIANEQAQKEIVAEADEFRTLDENKLKEIQNANSNILEISEAYSNGTLVGYTIKSVSSGYGGDVVMITGFSLAGKITGMKVLNHSETPGLGANSTKSYFSDSFKNKSVTNELYASKNPSGESEVQALTSATITTNAVLAGVNAAREVFVSKLVN</sequence>
<keyword evidence="2 6" id="KW-0597">Phosphoprotein</keyword>
<reference evidence="8 9" key="1">
    <citation type="submission" date="2021-06" db="EMBL/GenBank/DDBJ databases">
        <authorList>
            <person name="Sun Q."/>
            <person name="Li D."/>
        </authorList>
    </citation>
    <scope>NUCLEOTIDE SEQUENCE [LARGE SCALE GENOMIC DNA]</scope>
    <source>
        <strain evidence="8 9">MSJ-40</strain>
    </source>
</reference>
<dbReference type="EC" id="7.-.-.-" evidence="6"/>
<comment type="subunit">
    <text evidence="6">The complex is composed of six subunits: RnfA, RnfB, RnfC, RnfD, RnfE and RnfG.</text>
</comment>
<dbReference type="PANTHER" id="PTHR36118:SF1">
    <property type="entry name" value="ION-TRANSLOCATING OXIDOREDUCTASE COMPLEX SUBUNIT G"/>
    <property type="match status" value="1"/>
</dbReference>
<dbReference type="InterPro" id="IPR010209">
    <property type="entry name" value="Ion_transpt_RnfG/RsxG"/>
</dbReference>
<comment type="function">
    <text evidence="6">Part of a membrane-bound complex that couples electron transfer with translocation of ions across the membrane.</text>
</comment>
<keyword evidence="6" id="KW-0472">Membrane</keyword>
<evidence type="ECO:0000256" key="2">
    <source>
        <dbReference type="ARBA" id="ARBA00022553"/>
    </source>
</evidence>
<keyword evidence="9" id="KW-1185">Reference proteome</keyword>
<dbReference type="SMART" id="SM00900">
    <property type="entry name" value="FMN_bind"/>
    <property type="match status" value="1"/>
</dbReference>
<evidence type="ECO:0000259" key="7">
    <source>
        <dbReference type="SMART" id="SM00900"/>
    </source>
</evidence>
<comment type="subcellular location">
    <subcellularLocation>
        <location evidence="6">Cell membrane</location>
        <topology evidence="6">Single-pass membrane protein</topology>
    </subcellularLocation>
</comment>
<comment type="similarity">
    <text evidence="6">Belongs to the RnfG family.</text>
</comment>
<dbReference type="Proteomes" id="UP000749471">
    <property type="component" value="Unassembled WGS sequence"/>
</dbReference>
<evidence type="ECO:0000256" key="4">
    <source>
        <dbReference type="ARBA" id="ARBA00022643"/>
    </source>
</evidence>
<dbReference type="HAMAP" id="MF_00479">
    <property type="entry name" value="RsxG_RnfG"/>
    <property type="match status" value="1"/>
</dbReference>
<feature type="modified residue" description="FMN phosphoryl threonine" evidence="6">
    <location>
        <position position="168"/>
    </location>
</feature>
<protein>
    <recommendedName>
        <fullName evidence="6">Ion-translocating oxidoreductase complex subunit G</fullName>
        <ecNumber evidence="6">7.-.-.-</ecNumber>
    </recommendedName>
    <alternativeName>
        <fullName evidence="6">Rnf electron transport complex subunit G</fullName>
    </alternativeName>
</protein>
<dbReference type="Pfam" id="PF04205">
    <property type="entry name" value="FMN_bind"/>
    <property type="match status" value="1"/>
</dbReference>
<evidence type="ECO:0000256" key="1">
    <source>
        <dbReference type="ARBA" id="ARBA00022448"/>
    </source>
</evidence>
<name>A0ABS6EAT1_9FIRM</name>
<evidence type="ECO:0000256" key="5">
    <source>
        <dbReference type="ARBA" id="ARBA00022982"/>
    </source>
</evidence>
<keyword evidence="6" id="KW-0812">Transmembrane</keyword>
<keyword evidence="6" id="KW-1003">Cell membrane</keyword>
<comment type="cofactor">
    <cofactor evidence="6">
        <name>FMN</name>
        <dbReference type="ChEBI" id="CHEBI:58210"/>
    </cofactor>
</comment>
<evidence type="ECO:0000256" key="3">
    <source>
        <dbReference type="ARBA" id="ARBA00022630"/>
    </source>
</evidence>
<comment type="caution">
    <text evidence="8">The sequence shown here is derived from an EMBL/GenBank/DDBJ whole genome shotgun (WGS) entry which is preliminary data.</text>
</comment>
<keyword evidence="1 6" id="KW-0813">Transport</keyword>
<dbReference type="RefSeq" id="WP_216521977.1">
    <property type="nucleotide sequence ID" value="NZ_JAHLPM010000023.1"/>
</dbReference>
<keyword evidence="5 6" id="KW-0249">Electron transport</keyword>
<feature type="domain" description="FMN-binding" evidence="7">
    <location>
        <begin position="96"/>
        <end position="185"/>
    </location>
</feature>
<dbReference type="EMBL" id="JAHLPM010000023">
    <property type="protein sequence ID" value="MBU5440038.1"/>
    <property type="molecule type" value="Genomic_DNA"/>
</dbReference>
<keyword evidence="4 6" id="KW-0288">FMN</keyword>